<accession>A0A8S3Y8L2</accession>
<sequence>MNILTLCLLFHSCLGFFNIQHIASNTLTVLPKGFSPAVKDIVEGIPSNALTIVRGNSTNIRSSDIFELICLLNENNIQVINLDLTTTDSKATFFSFLKEGLDTSNERTSLILCSPLECENLLSEDSLNIVDYFNYRGIKYVKMKLTNNYRKKYQLLIW</sequence>
<evidence type="ECO:0000313" key="3">
    <source>
        <dbReference type="Proteomes" id="UP000691718"/>
    </source>
</evidence>
<protein>
    <submittedName>
        <fullName evidence="2">(apollo) hypothetical protein</fullName>
    </submittedName>
</protein>
<feature type="signal peptide" evidence="1">
    <location>
        <begin position="1"/>
        <end position="15"/>
    </location>
</feature>
<dbReference type="OrthoDB" id="5984008at2759"/>
<dbReference type="EMBL" id="CAJQZP010001679">
    <property type="protein sequence ID" value="CAG5058525.1"/>
    <property type="molecule type" value="Genomic_DNA"/>
</dbReference>
<dbReference type="AlphaFoldDB" id="A0A8S3Y8L2"/>
<feature type="chain" id="PRO_5035924328" evidence="1">
    <location>
        <begin position="16"/>
        <end position="158"/>
    </location>
</feature>
<evidence type="ECO:0000256" key="1">
    <source>
        <dbReference type="SAM" id="SignalP"/>
    </source>
</evidence>
<evidence type="ECO:0000313" key="2">
    <source>
        <dbReference type="EMBL" id="CAG5058525.1"/>
    </source>
</evidence>
<keyword evidence="3" id="KW-1185">Reference proteome</keyword>
<reference evidence="2" key="1">
    <citation type="submission" date="2021-04" db="EMBL/GenBank/DDBJ databases">
        <authorList>
            <person name="Tunstrom K."/>
        </authorList>
    </citation>
    <scope>NUCLEOTIDE SEQUENCE</scope>
</reference>
<name>A0A8S3Y8L2_PARAO</name>
<dbReference type="Proteomes" id="UP000691718">
    <property type="component" value="Unassembled WGS sequence"/>
</dbReference>
<comment type="caution">
    <text evidence="2">The sequence shown here is derived from an EMBL/GenBank/DDBJ whole genome shotgun (WGS) entry which is preliminary data.</text>
</comment>
<keyword evidence="1" id="KW-0732">Signal</keyword>
<gene>
    <name evidence="2" type="ORF">PAPOLLO_LOCUS27605</name>
</gene>
<proteinExistence type="predicted"/>
<organism evidence="2 3">
    <name type="scientific">Parnassius apollo</name>
    <name type="common">Apollo butterfly</name>
    <name type="synonym">Papilio apollo</name>
    <dbReference type="NCBI Taxonomy" id="110799"/>
    <lineage>
        <taxon>Eukaryota</taxon>
        <taxon>Metazoa</taxon>
        <taxon>Ecdysozoa</taxon>
        <taxon>Arthropoda</taxon>
        <taxon>Hexapoda</taxon>
        <taxon>Insecta</taxon>
        <taxon>Pterygota</taxon>
        <taxon>Neoptera</taxon>
        <taxon>Endopterygota</taxon>
        <taxon>Lepidoptera</taxon>
        <taxon>Glossata</taxon>
        <taxon>Ditrysia</taxon>
        <taxon>Papilionoidea</taxon>
        <taxon>Papilionidae</taxon>
        <taxon>Parnassiinae</taxon>
        <taxon>Parnassini</taxon>
        <taxon>Parnassius</taxon>
        <taxon>Parnassius</taxon>
    </lineage>
</organism>